<dbReference type="EMBL" id="CP003345">
    <property type="protein sequence ID" value="AFM04034.1"/>
    <property type="molecule type" value="Genomic_DNA"/>
</dbReference>
<evidence type="ECO:0000313" key="3">
    <source>
        <dbReference type="Proteomes" id="UP000006054"/>
    </source>
</evidence>
<dbReference type="HOGENOM" id="CLU_1553035_0_0_10"/>
<organism evidence="2 3">
    <name type="scientific">Bernardetia litoralis (strain ATCC 23117 / DSM 6794 / NBRC 15988 / NCIMB 1366 / Fx l1 / Sio-4)</name>
    <name type="common">Flexibacter litoralis</name>
    <dbReference type="NCBI Taxonomy" id="880071"/>
    <lineage>
        <taxon>Bacteria</taxon>
        <taxon>Pseudomonadati</taxon>
        <taxon>Bacteroidota</taxon>
        <taxon>Cytophagia</taxon>
        <taxon>Cytophagales</taxon>
        <taxon>Bernardetiaceae</taxon>
        <taxon>Bernardetia</taxon>
    </lineage>
</organism>
<keyword evidence="3" id="KW-1185">Reference proteome</keyword>
<dbReference type="AlphaFoldDB" id="I4AJ99"/>
<reference evidence="3" key="1">
    <citation type="submission" date="2012-06" db="EMBL/GenBank/DDBJ databases">
        <title>The complete genome of Flexibacter litoralis DSM 6794.</title>
        <authorList>
            <person name="Lucas S."/>
            <person name="Copeland A."/>
            <person name="Lapidus A."/>
            <person name="Glavina del Rio T."/>
            <person name="Dalin E."/>
            <person name="Tice H."/>
            <person name="Bruce D."/>
            <person name="Goodwin L."/>
            <person name="Pitluck S."/>
            <person name="Peters L."/>
            <person name="Ovchinnikova G."/>
            <person name="Lu M."/>
            <person name="Kyrpides N."/>
            <person name="Mavromatis K."/>
            <person name="Ivanova N."/>
            <person name="Brettin T."/>
            <person name="Detter J.C."/>
            <person name="Han C."/>
            <person name="Larimer F."/>
            <person name="Land M."/>
            <person name="Hauser L."/>
            <person name="Markowitz V."/>
            <person name="Cheng J.-F."/>
            <person name="Hugenholtz P."/>
            <person name="Woyke T."/>
            <person name="Wu D."/>
            <person name="Spring S."/>
            <person name="Lang E."/>
            <person name="Kopitz M."/>
            <person name="Brambilla E."/>
            <person name="Klenk H.-P."/>
            <person name="Eisen J.A."/>
        </authorList>
    </citation>
    <scope>NUCLEOTIDE SEQUENCE [LARGE SCALE GENOMIC DNA]</scope>
    <source>
        <strain evidence="3">ATCC 23117 / DSM 6794 / NBRC 15988 / NCIMB 1366 / Sio-4</strain>
    </source>
</reference>
<evidence type="ECO:0000313" key="2">
    <source>
        <dbReference type="EMBL" id="AFM04034.1"/>
    </source>
</evidence>
<keyword evidence="1" id="KW-0812">Transmembrane</keyword>
<dbReference type="STRING" id="880071.Fleli_1619"/>
<feature type="transmembrane region" description="Helical" evidence="1">
    <location>
        <begin position="129"/>
        <end position="150"/>
    </location>
</feature>
<dbReference type="KEGG" id="fli:Fleli_1619"/>
<feature type="transmembrane region" description="Helical" evidence="1">
    <location>
        <begin position="104"/>
        <end position="123"/>
    </location>
</feature>
<gene>
    <name evidence="2" type="ordered locus">Fleli_1619</name>
</gene>
<sequence>MKFLEYFIPTKDIIYQTSLSPQKVIVKLESKISPKPKRKSIFDIIPLTYHGKIEGNNFEFGRYSRGQKDHPPTAYGKIEENPINPLQTLIKVNIIPNQNFKTGVVLFLLLILVACLPTFFSILNNYYDSIGYFIFLPCFFSFGGLANYLIFKNYNNRLAKDIQGFVDGKIIK</sequence>
<keyword evidence="1" id="KW-0472">Membrane</keyword>
<dbReference type="Proteomes" id="UP000006054">
    <property type="component" value="Chromosome"/>
</dbReference>
<protein>
    <submittedName>
        <fullName evidence="2">Uncharacterized protein</fullName>
    </submittedName>
</protein>
<name>I4AJ99_BERLS</name>
<accession>I4AJ99</accession>
<evidence type="ECO:0000256" key="1">
    <source>
        <dbReference type="SAM" id="Phobius"/>
    </source>
</evidence>
<proteinExistence type="predicted"/>
<keyword evidence="1" id="KW-1133">Transmembrane helix</keyword>
<dbReference type="RefSeq" id="WP_014797491.1">
    <property type="nucleotide sequence ID" value="NC_018018.1"/>
</dbReference>